<reference evidence="4" key="4">
    <citation type="journal article" date="2015" name="G3 (Bethesda)">
        <title>Genome sequences of three phytopathogenic species of the Magnaporthaceae family of fungi.</title>
        <authorList>
            <person name="Okagaki L.H."/>
            <person name="Nunes C.C."/>
            <person name="Sailsbery J."/>
            <person name="Clay B."/>
            <person name="Brown D."/>
            <person name="John T."/>
            <person name="Oh Y."/>
            <person name="Young N."/>
            <person name="Fitzgerald M."/>
            <person name="Haas B.J."/>
            <person name="Zeng Q."/>
            <person name="Young S."/>
            <person name="Adiconis X."/>
            <person name="Fan L."/>
            <person name="Levin J.Z."/>
            <person name="Mitchell T.K."/>
            <person name="Okubara P.A."/>
            <person name="Farman M.L."/>
            <person name="Kohn L.M."/>
            <person name="Birren B."/>
            <person name="Ma L.-J."/>
            <person name="Dean R.A."/>
        </authorList>
    </citation>
    <scope>NUCLEOTIDE SEQUENCE</scope>
    <source>
        <strain evidence="4">R3-111a-1</strain>
    </source>
</reference>
<dbReference type="eggNOG" id="ENOG502SWNK">
    <property type="taxonomic scope" value="Eukaryota"/>
</dbReference>
<feature type="compositionally biased region" description="Polar residues" evidence="1">
    <location>
        <begin position="174"/>
        <end position="186"/>
    </location>
</feature>
<dbReference type="EMBL" id="GL385395">
    <property type="protein sequence ID" value="EJT80983.1"/>
    <property type="molecule type" value="Genomic_DNA"/>
</dbReference>
<protein>
    <recommendedName>
        <fullName evidence="6">Ubiquitin-protein ligase sel1</fullName>
    </recommendedName>
</protein>
<dbReference type="VEuPathDB" id="FungiDB:GGTG_00973"/>
<evidence type="ECO:0000313" key="4">
    <source>
        <dbReference type="EnsemblFungi" id="EJT80983"/>
    </source>
</evidence>
<evidence type="ECO:0008006" key="6">
    <source>
        <dbReference type="Google" id="ProtNLM"/>
    </source>
</evidence>
<proteinExistence type="predicted"/>
<evidence type="ECO:0000313" key="3">
    <source>
        <dbReference type="EMBL" id="EJT80983.1"/>
    </source>
</evidence>
<evidence type="ECO:0000256" key="1">
    <source>
        <dbReference type="SAM" id="MobiDB-lite"/>
    </source>
</evidence>
<keyword evidence="2" id="KW-0472">Membrane</keyword>
<feature type="compositionally biased region" description="Pro residues" evidence="1">
    <location>
        <begin position="122"/>
        <end position="131"/>
    </location>
</feature>
<dbReference type="RefSeq" id="XP_009216992.1">
    <property type="nucleotide sequence ID" value="XM_009218728.1"/>
</dbReference>
<reference evidence="4" key="5">
    <citation type="submission" date="2018-04" db="UniProtKB">
        <authorList>
            <consortium name="EnsemblFungi"/>
        </authorList>
    </citation>
    <scope>IDENTIFICATION</scope>
    <source>
        <strain evidence="4">R3-111a-1</strain>
    </source>
</reference>
<evidence type="ECO:0000256" key="2">
    <source>
        <dbReference type="SAM" id="Phobius"/>
    </source>
</evidence>
<keyword evidence="2" id="KW-0812">Transmembrane</keyword>
<keyword evidence="2" id="KW-1133">Transmembrane helix</keyword>
<accession>J3NI90</accession>
<evidence type="ECO:0000313" key="5">
    <source>
        <dbReference type="Proteomes" id="UP000006039"/>
    </source>
</evidence>
<feature type="region of interest" description="Disordered" evidence="1">
    <location>
        <begin position="122"/>
        <end position="186"/>
    </location>
</feature>
<reference evidence="5" key="1">
    <citation type="submission" date="2010-07" db="EMBL/GenBank/DDBJ databases">
        <title>The genome sequence of Gaeumannomyces graminis var. tritici strain R3-111a-1.</title>
        <authorList>
            <consortium name="The Broad Institute Genome Sequencing Platform"/>
            <person name="Ma L.-J."/>
            <person name="Dead R."/>
            <person name="Young S."/>
            <person name="Zeng Q."/>
            <person name="Koehrsen M."/>
            <person name="Alvarado L."/>
            <person name="Berlin A."/>
            <person name="Chapman S.B."/>
            <person name="Chen Z."/>
            <person name="Freedman E."/>
            <person name="Gellesch M."/>
            <person name="Goldberg J."/>
            <person name="Griggs A."/>
            <person name="Gujja S."/>
            <person name="Heilman E.R."/>
            <person name="Heiman D."/>
            <person name="Hepburn T."/>
            <person name="Howarth C."/>
            <person name="Jen D."/>
            <person name="Larson L."/>
            <person name="Mehta T."/>
            <person name="Neiman D."/>
            <person name="Pearson M."/>
            <person name="Roberts A."/>
            <person name="Saif S."/>
            <person name="Shea T."/>
            <person name="Shenoy N."/>
            <person name="Sisk P."/>
            <person name="Stolte C."/>
            <person name="Sykes S."/>
            <person name="Walk T."/>
            <person name="White J."/>
            <person name="Yandava C."/>
            <person name="Haas B."/>
            <person name="Nusbaum C."/>
            <person name="Birren B."/>
        </authorList>
    </citation>
    <scope>NUCLEOTIDE SEQUENCE [LARGE SCALE GENOMIC DNA]</scope>
    <source>
        <strain evidence="5">R3-111a-1</strain>
    </source>
</reference>
<dbReference type="EnsemblFungi" id="EJT80983">
    <property type="protein sequence ID" value="EJT80983"/>
    <property type="gene ID" value="GGTG_00973"/>
</dbReference>
<reference evidence="3" key="3">
    <citation type="submission" date="2010-09" db="EMBL/GenBank/DDBJ databases">
        <title>Annotation of Gaeumannomyces graminis var. tritici R3-111a-1.</title>
        <authorList>
            <consortium name="The Broad Institute Genome Sequencing Platform"/>
            <person name="Ma L.-J."/>
            <person name="Dead R."/>
            <person name="Young S.K."/>
            <person name="Zeng Q."/>
            <person name="Gargeya S."/>
            <person name="Fitzgerald M."/>
            <person name="Haas B."/>
            <person name="Abouelleil A."/>
            <person name="Alvarado L."/>
            <person name="Arachchi H.M."/>
            <person name="Berlin A."/>
            <person name="Brown A."/>
            <person name="Chapman S.B."/>
            <person name="Chen Z."/>
            <person name="Dunbar C."/>
            <person name="Freedman E."/>
            <person name="Gearin G."/>
            <person name="Gellesch M."/>
            <person name="Goldberg J."/>
            <person name="Griggs A."/>
            <person name="Gujja S."/>
            <person name="Heiman D."/>
            <person name="Howarth C."/>
            <person name="Larson L."/>
            <person name="Lui A."/>
            <person name="MacDonald P.J.P."/>
            <person name="Mehta T."/>
            <person name="Montmayeur A."/>
            <person name="Murphy C."/>
            <person name="Neiman D."/>
            <person name="Pearson M."/>
            <person name="Priest M."/>
            <person name="Roberts A."/>
            <person name="Saif S."/>
            <person name="Shea T."/>
            <person name="Shenoy N."/>
            <person name="Sisk P."/>
            <person name="Stolte C."/>
            <person name="Sykes S."/>
            <person name="Yandava C."/>
            <person name="Wortman J."/>
            <person name="Nusbaum C."/>
            <person name="Birren B."/>
        </authorList>
    </citation>
    <scope>NUCLEOTIDE SEQUENCE</scope>
    <source>
        <strain evidence="3">R3-111a-1</strain>
    </source>
</reference>
<reference evidence="3" key="2">
    <citation type="submission" date="2010-07" db="EMBL/GenBank/DDBJ databases">
        <authorList>
            <consortium name="The Broad Institute Genome Sequencing Platform"/>
            <consortium name="Broad Institute Genome Sequencing Center for Infectious Disease"/>
            <person name="Ma L.-J."/>
            <person name="Dead R."/>
            <person name="Young S."/>
            <person name="Zeng Q."/>
            <person name="Koehrsen M."/>
            <person name="Alvarado L."/>
            <person name="Berlin A."/>
            <person name="Chapman S.B."/>
            <person name="Chen Z."/>
            <person name="Freedman E."/>
            <person name="Gellesch M."/>
            <person name="Goldberg J."/>
            <person name="Griggs A."/>
            <person name="Gujja S."/>
            <person name="Heilman E.R."/>
            <person name="Heiman D."/>
            <person name="Hepburn T."/>
            <person name="Howarth C."/>
            <person name="Jen D."/>
            <person name="Larson L."/>
            <person name="Mehta T."/>
            <person name="Neiman D."/>
            <person name="Pearson M."/>
            <person name="Roberts A."/>
            <person name="Saif S."/>
            <person name="Shea T."/>
            <person name="Shenoy N."/>
            <person name="Sisk P."/>
            <person name="Stolte C."/>
            <person name="Sykes S."/>
            <person name="Walk T."/>
            <person name="White J."/>
            <person name="Yandava C."/>
            <person name="Haas B."/>
            <person name="Nusbaum C."/>
            <person name="Birren B."/>
        </authorList>
    </citation>
    <scope>NUCLEOTIDE SEQUENCE</scope>
    <source>
        <strain evidence="3">R3-111a-1</strain>
    </source>
</reference>
<dbReference type="Proteomes" id="UP000006039">
    <property type="component" value="Unassembled WGS sequence"/>
</dbReference>
<gene>
    <name evidence="4" type="primary">20341431</name>
    <name evidence="3" type="ORF">GGTG_00973</name>
</gene>
<name>J3NI90_GAET3</name>
<feature type="region of interest" description="Disordered" evidence="1">
    <location>
        <begin position="1"/>
        <end position="21"/>
    </location>
</feature>
<feature type="transmembrane region" description="Helical" evidence="2">
    <location>
        <begin position="41"/>
        <end position="63"/>
    </location>
</feature>
<keyword evidence="5" id="KW-1185">Reference proteome</keyword>
<dbReference type="AlphaFoldDB" id="J3NI90"/>
<dbReference type="OrthoDB" id="5400539at2759"/>
<dbReference type="HOGENOM" id="CLU_099493_0_0_1"/>
<dbReference type="InterPro" id="IPR020999">
    <property type="entry name" value="Chitin_synth_reg_RCR"/>
</dbReference>
<dbReference type="GeneID" id="20341431"/>
<dbReference type="Pfam" id="PF12273">
    <property type="entry name" value="RCR"/>
    <property type="match status" value="1"/>
</dbReference>
<sequence length="186" mass="20709">MSDATPTFSGPRPVFTGPPPPGWVEEDGRIIPFWWSRTGYIIKWSLLLGIFIAFSLYIVIGYWHAKKRLSKGQIPLAYHRWLVSRSQLARVDPRYAYPQPAGYTTYRPDYYGMNAMPPPPVYDPSRPPVYDGPPGGTKVDPAQTSQQPQAQPPPPPPQETGIAGPQVPPPTVMANHTGSSNNPFRR</sequence>
<organism evidence="3">
    <name type="scientific">Gaeumannomyces tritici (strain R3-111a-1)</name>
    <name type="common">Wheat and barley take-all root rot fungus</name>
    <name type="synonym">Gaeumannomyces graminis var. tritici</name>
    <dbReference type="NCBI Taxonomy" id="644352"/>
    <lineage>
        <taxon>Eukaryota</taxon>
        <taxon>Fungi</taxon>
        <taxon>Dikarya</taxon>
        <taxon>Ascomycota</taxon>
        <taxon>Pezizomycotina</taxon>
        <taxon>Sordariomycetes</taxon>
        <taxon>Sordariomycetidae</taxon>
        <taxon>Magnaporthales</taxon>
        <taxon>Magnaporthaceae</taxon>
        <taxon>Gaeumannomyces</taxon>
    </lineage>
</organism>